<dbReference type="InterPro" id="IPR011129">
    <property type="entry name" value="CSD"/>
</dbReference>
<evidence type="ECO:0000313" key="4">
    <source>
        <dbReference type="EMBL" id="GAI70753.1"/>
    </source>
</evidence>
<dbReference type="SUPFAM" id="SSF50249">
    <property type="entry name" value="Nucleic acid-binding proteins"/>
    <property type="match status" value="1"/>
</dbReference>
<comment type="caution">
    <text evidence="4">The sequence shown here is derived from an EMBL/GenBank/DDBJ whole genome shotgun (WGS) entry which is preliminary data.</text>
</comment>
<dbReference type="EMBL" id="BARW01003771">
    <property type="protein sequence ID" value="GAI70753.1"/>
    <property type="molecule type" value="Genomic_DNA"/>
</dbReference>
<sequence>MEGVVKRVNGKKGYGFIEAQGKDYFVHNWDIEANLKLKKGDRVFFKVEKAPKGFKAINVKKISERSKK</sequence>
<dbReference type="InterPro" id="IPR002059">
    <property type="entry name" value="CSP_DNA-bd"/>
</dbReference>
<protein>
    <recommendedName>
        <fullName evidence="3">CSD domain-containing protein</fullName>
    </recommendedName>
</protein>
<accession>X1QR76</accession>
<dbReference type="PROSITE" id="PS51857">
    <property type="entry name" value="CSD_2"/>
    <property type="match status" value="1"/>
</dbReference>
<dbReference type="InterPro" id="IPR012340">
    <property type="entry name" value="NA-bd_OB-fold"/>
</dbReference>
<dbReference type="Pfam" id="PF00313">
    <property type="entry name" value="CSD"/>
    <property type="match status" value="1"/>
</dbReference>
<evidence type="ECO:0000256" key="2">
    <source>
        <dbReference type="ARBA" id="ARBA00022490"/>
    </source>
</evidence>
<dbReference type="AlphaFoldDB" id="X1QR76"/>
<feature type="domain" description="CSD" evidence="3">
    <location>
        <begin position="1"/>
        <end position="61"/>
    </location>
</feature>
<comment type="subcellular location">
    <subcellularLocation>
        <location evidence="1">Cytoplasm</location>
    </subcellularLocation>
</comment>
<dbReference type="InterPro" id="IPR012156">
    <property type="entry name" value="Cold_shock_CspA"/>
</dbReference>
<keyword evidence="2" id="KW-0963">Cytoplasm</keyword>
<evidence type="ECO:0000256" key="1">
    <source>
        <dbReference type="ARBA" id="ARBA00004496"/>
    </source>
</evidence>
<dbReference type="GO" id="GO:0003676">
    <property type="term" value="F:nucleic acid binding"/>
    <property type="evidence" value="ECO:0007669"/>
    <property type="project" value="InterPro"/>
</dbReference>
<dbReference type="Gene3D" id="2.40.50.140">
    <property type="entry name" value="Nucleic acid-binding proteins"/>
    <property type="match status" value="1"/>
</dbReference>
<name>X1QR76_9ZZZZ</name>
<proteinExistence type="predicted"/>
<dbReference type="GO" id="GO:0005737">
    <property type="term" value="C:cytoplasm"/>
    <property type="evidence" value="ECO:0007669"/>
    <property type="project" value="UniProtKB-SubCell"/>
</dbReference>
<reference evidence="4" key="1">
    <citation type="journal article" date="2014" name="Front. Microbiol.">
        <title>High frequency of phylogenetically diverse reductive dehalogenase-homologous genes in deep subseafloor sedimentary metagenomes.</title>
        <authorList>
            <person name="Kawai M."/>
            <person name="Futagami T."/>
            <person name="Toyoda A."/>
            <person name="Takaki Y."/>
            <person name="Nishi S."/>
            <person name="Hori S."/>
            <person name="Arai W."/>
            <person name="Tsubouchi T."/>
            <person name="Morono Y."/>
            <person name="Uchiyama I."/>
            <person name="Ito T."/>
            <person name="Fujiyama A."/>
            <person name="Inagaki F."/>
            <person name="Takami H."/>
        </authorList>
    </citation>
    <scope>NUCLEOTIDE SEQUENCE</scope>
    <source>
        <strain evidence="4">Expedition CK06-06</strain>
    </source>
</reference>
<dbReference type="PIRSF" id="PIRSF002599">
    <property type="entry name" value="Cold_shock_A"/>
    <property type="match status" value="1"/>
</dbReference>
<dbReference type="SMART" id="SM00357">
    <property type="entry name" value="CSP"/>
    <property type="match status" value="1"/>
</dbReference>
<evidence type="ECO:0000259" key="3">
    <source>
        <dbReference type="PROSITE" id="PS51857"/>
    </source>
</evidence>
<gene>
    <name evidence="4" type="ORF">S12H4_09345</name>
</gene>
<organism evidence="4">
    <name type="scientific">marine sediment metagenome</name>
    <dbReference type="NCBI Taxonomy" id="412755"/>
    <lineage>
        <taxon>unclassified sequences</taxon>
        <taxon>metagenomes</taxon>
        <taxon>ecological metagenomes</taxon>
    </lineage>
</organism>